<gene>
    <name evidence="3" type="ORF">B0H65DRAFT_549926</name>
</gene>
<evidence type="ECO:0000256" key="1">
    <source>
        <dbReference type="SAM" id="MobiDB-lite"/>
    </source>
</evidence>
<feature type="region of interest" description="Disordered" evidence="1">
    <location>
        <begin position="267"/>
        <end position="304"/>
    </location>
</feature>
<dbReference type="EMBL" id="JAUEPP010000005">
    <property type="protein sequence ID" value="KAK3342742.1"/>
    <property type="molecule type" value="Genomic_DNA"/>
</dbReference>
<evidence type="ECO:0000256" key="2">
    <source>
        <dbReference type="SAM" id="SignalP"/>
    </source>
</evidence>
<reference evidence="3" key="1">
    <citation type="journal article" date="2023" name="Mol. Phylogenet. Evol.">
        <title>Genome-scale phylogeny and comparative genomics of the fungal order Sordariales.</title>
        <authorList>
            <person name="Hensen N."/>
            <person name="Bonometti L."/>
            <person name="Westerberg I."/>
            <person name="Brannstrom I.O."/>
            <person name="Guillou S."/>
            <person name="Cros-Aarteil S."/>
            <person name="Calhoun S."/>
            <person name="Haridas S."/>
            <person name="Kuo A."/>
            <person name="Mondo S."/>
            <person name="Pangilinan J."/>
            <person name="Riley R."/>
            <person name="LaButti K."/>
            <person name="Andreopoulos B."/>
            <person name="Lipzen A."/>
            <person name="Chen C."/>
            <person name="Yan M."/>
            <person name="Daum C."/>
            <person name="Ng V."/>
            <person name="Clum A."/>
            <person name="Steindorff A."/>
            <person name="Ohm R.A."/>
            <person name="Martin F."/>
            <person name="Silar P."/>
            <person name="Natvig D.O."/>
            <person name="Lalanne C."/>
            <person name="Gautier V."/>
            <person name="Ament-Velasquez S.L."/>
            <person name="Kruys A."/>
            <person name="Hutchinson M.I."/>
            <person name="Powell A.J."/>
            <person name="Barry K."/>
            <person name="Miller A.N."/>
            <person name="Grigoriev I.V."/>
            <person name="Debuchy R."/>
            <person name="Gladieux P."/>
            <person name="Hiltunen Thoren M."/>
            <person name="Johannesson H."/>
        </authorList>
    </citation>
    <scope>NUCLEOTIDE SEQUENCE</scope>
    <source>
        <strain evidence="3">CBS 560.94</strain>
    </source>
</reference>
<proteinExistence type="predicted"/>
<evidence type="ECO:0000313" key="3">
    <source>
        <dbReference type="EMBL" id="KAK3342742.1"/>
    </source>
</evidence>
<dbReference type="AlphaFoldDB" id="A0AAE0JCR7"/>
<evidence type="ECO:0000313" key="4">
    <source>
        <dbReference type="Proteomes" id="UP001278500"/>
    </source>
</evidence>
<feature type="compositionally biased region" description="Acidic residues" evidence="1">
    <location>
        <begin position="274"/>
        <end position="283"/>
    </location>
</feature>
<feature type="compositionally biased region" description="Polar residues" evidence="1">
    <location>
        <begin position="77"/>
        <end position="86"/>
    </location>
</feature>
<feature type="signal peptide" evidence="2">
    <location>
        <begin position="1"/>
        <end position="26"/>
    </location>
</feature>
<feature type="compositionally biased region" description="Basic and acidic residues" evidence="1">
    <location>
        <begin position="289"/>
        <end position="304"/>
    </location>
</feature>
<organism evidence="3 4">
    <name type="scientific">Neurospora tetraspora</name>
    <dbReference type="NCBI Taxonomy" id="94610"/>
    <lineage>
        <taxon>Eukaryota</taxon>
        <taxon>Fungi</taxon>
        <taxon>Dikarya</taxon>
        <taxon>Ascomycota</taxon>
        <taxon>Pezizomycotina</taxon>
        <taxon>Sordariomycetes</taxon>
        <taxon>Sordariomycetidae</taxon>
        <taxon>Sordariales</taxon>
        <taxon>Sordariaceae</taxon>
        <taxon>Neurospora</taxon>
    </lineage>
</organism>
<accession>A0AAE0JCR7</accession>
<dbReference type="GeneID" id="87866854"/>
<keyword evidence="2" id="KW-0732">Signal</keyword>
<reference evidence="3" key="2">
    <citation type="submission" date="2023-06" db="EMBL/GenBank/DDBJ databases">
        <authorList>
            <consortium name="Lawrence Berkeley National Laboratory"/>
            <person name="Haridas S."/>
            <person name="Hensen N."/>
            <person name="Bonometti L."/>
            <person name="Westerberg I."/>
            <person name="Brannstrom I.O."/>
            <person name="Guillou S."/>
            <person name="Cros-Aarteil S."/>
            <person name="Calhoun S."/>
            <person name="Kuo A."/>
            <person name="Mondo S."/>
            <person name="Pangilinan J."/>
            <person name="Riley R."/>
            <person name="Labutti K."/>
            <person name="Andreopoulos B."/>
            <person name="Lipzen A."/>
            <person name="Chen C."/>
            <person name="Yanf M."/>
            <person name="Daum C."/>
            <person name="Ng V."/>
            <person name="Clum A."/>
            <person name="Steindorff A."/>
            <person name="Ohm R."/>
            <person name="Martin F."/>
            <person name="Silar P."/>
            <person name="Natvig D."/>
            <person name="Lalanne C."/>
            <person name="Gautier V."/>
            <person name="Ament-Velasquez S.L."/>
            <person name="Kruys A."/>
            <person name="Hutchinson M.I."/>
            <person name="Powell A.J."/>
            <person name="Barry K."/>
            <person name="Miller A.N."/>
            <person name="Grigoriev I.V."/>
            <person name="Debuchy R."/>
            <person name="Gladieux P."/>
            <person name="Thoren M.H."/>
            <person name="Johannesson H."/>
        </authorList>
    </citation>
    <scope>NUCLEOTIDE SEQUENCE</scope>
    <source>
        <strain evidence="3">CBS 560.94</strain>
    </source>
</reference>
<dbReference type="PANTHER" id="PTHR39603:SF1">
    <property type="entry name" value="CYANOVIRIN-N DOMAIN-CONTAINING PROTEIN"/>
    <property type="match status" value="1"/>
</dbReference>
<protein>
    <submittedName>
        <fullName evidence="3">Uncharacterized protein</fullName>
    </submittedName>
</protein>
<feature type="compositionally biased region" description="Acidic residues" evidence="1">
    <location>
        <begin position="110"/>
        <end position="121"/>
    </location>
</feature>
<feature type="region of interest" description="Disordered" evidence="1">
    <location>
        <begin position="75"/>
        <end position="148"/>
    </location>
</feature>
<feature type="chain" id="PRO_5042228785" evidence="2">
    <location>
        <begin position="27"/>
        <end position="304"/>
    </location>
</feature>
<dbReference type="Proteomes" id="UP001278500">
    <property type="component" value="Unassembled WGS sequence"/>
</dbReference>
<dbReference type="PANTHER" id="PTHR39603">
    <property type="entry name" value="CYANOVIRIN-N DOMAIN-CONTAINING PROTEIN"/>
    <property type="match status" value="1"/>
</dbReference>
<name>A0AAE0JCR7_9PEZI</name>
<dbReference type="RefSeq" id="XP_062680535.1">
    <property type="nucleotide sequence ID" value="XM_062829700.1"/>
</dbReference>
<sequence length="304" mass="33681">MIFLTNLRSSTILLLLLSDLPSPTTALPTPSPGGYGGPTYTWSNPPPTGGSKGGNNNGNYITNFSFAKWVEEVQKGKGTTTPQQAMAQYKASEHAKRQARRQQALNLPPDYDDDEEDDDELPPWYFTHGPGGGNNTTKRASEPDAGPTCYWHKNQRPKVEDTFTVVSAMAYHPELYTIHKDGGRDITHPSNTASLNVRSITGERYGVAGTDIARAGGLIMDYCTWKGRSGGGEYAWGNGYLYVTIEHTGRGEKTMQENLMDKRREFIGPRKAGEEEEEGEGEPEWQMVVRERGSRSKTNEQERA</sequence>
<keyword evidence="4" id="KW-1185">Reference proteome</keyword>
<comment type="caution">
    <text evidence="3">The sequence shown here is derived from an EMBL/GenBank/DDBJ whole genome shotgun (WGS) entry which is preliminary data.</text>
</comment>